<dbReference type="SUPFAM" id="SSF81296">
    <property type="entry name" value="E set domains"/>
    <property type="match status" value="1"/>
</dbReference>
<dbReference type="PANTHER" id="PTHR30504:SF3">
    <property type="entry name" value="GLUCANS BIOSYNTHESIS PROTEIN D"/>
    <property type="match status" value="1"/>
</dbReference>
<evidence type="ECO:0000256" key="6">
    <source>
        <dbReference type="SAM" id="SignalP"/>
    </source>
</evidence>
<dbReference type="PANTHER" id="PTHR30504">
    <property type="entry name" value="GLUCANS BIOSYNTHESIS PROTEIN"/>
    <property type="match status" value="1"/>
</dbReference>
<organism evidence="8 9">
    <name type="scientific">Marinomonas aquimarina</name>
    <dbReference type="NCBI Taxonomy" id="295068"/>
    <lineage>
        <taxon>Bacteria</taxon>
        <taxon>Pseudomonadati</taxon>
        <taxon>Pseudomonadota</taxon>
        <taxon>Gammaproteobacteria</taxon>
        <taxon>Oceanospirillales</taxon>
        <taxon>Oceanospirillaceae</taxon>
        <taxon>Marinomonas</taxon>
    </lineage>
</organism>
<dbReference type="InterPro" id="IPR007444">
    <property type="entry name" value="Glucan_biosyn_MdoG_C"/>
</dbReference>
<keyword evidence="5" id="KW-0574">Periplasm</keyword>
<dbReference type="FunFam" id="2.70.98.10:FF:000001">
    <property type="entry name" value="Glucans biosynthesis protein G"/>
    <property type="match status" value="1"/>
</dbReference>
<keyword evidence="9" id="KW-1185">Reference proteome</keyword>
<feature type="chain" id="PRO_5008378896" evidence="6">
    <location>
        <begin position="44"/>
        <end position="550"/>
    </location>
</feature>
<dbReference type="SUPFAM" id="SSF74650">
    <property type="entry name" value="Galactose mutarotase-like"/>
    <property type="match status" value="1"/>
</dbReference>
<dbReference type="GO" id="GO:0003824">
    <property type="term" value="F:catalytic activity"/>
    <property type="evidence" value="ECO:0007669"/>
    <property type="project" value="InterPro"/>
</dbReference>
<sequence>MRISLPYPQAESRGLRALLKSSMRLMSKAVLMVSALASVTACAVSQPTVNPAKGEAFSYAWLKGHARNLAEKPFVSAKGDVPDVLSNLDWDEYQQLHFKREQSLWQKADTAYRATFFHLGQGFITPVHINVVEDGKSTPVDYSSKMFDYGDSHVNGKALPQDLGFAGFRMQFATDWERDIVAFLGASYFRAVGAEMQYGLSARGLAIDTAMNKPEEFPVFTNFWFEKPKPNSEEVTIYALLDSESITGAYRFDVKAGEPLTMRVDAALYPRKEIERLGVAPLTSMYMIGENDRRTNYDWRPEIHDSDGLEMLTGNGEWLWRPLGNPEQLRFNAYMDNNPKGFGLMQRDRNFDHYLDDGVFYEKRPHLWIEPIGNWGEGSVQLVEIPTLDETFDNIVAFWNPAQAIVPGQELLYSYNMYWGSEAPVQSGKATVQSTYTGIGGVVGKKRDYYSKRFAIDFEGDIFQMLGHSTKVEPVIEASRGRVEITSARPQHHIAGYRAMFDLVPDESVEPINIKVHLEANGQPISESWVYQWNPPAPEDRELHNAGHLK</sequence>
<dbReference type="Proteomes" id="UP000092627">
    <property type="component" value="Unassembled WGS sequence"/>
</dbReference>
<feature type="signal peptide" evidence="6">
    <location>
        <begin position="1"/>
        <end position="43"/>
    </location>
</feature>
<evidence type="ECO:0000256" key="2">
    <source>
        <dbReference type="ARBA" id="ARBA00005001"/>
    </source>
</evidence>
<reference evidence="8 9" key="1">
    <citation type="submission" date="2016-06" db="EMBL/GenBank/DDBJ databases">
        <authorList>
            <person name="Kjaerup R.B."/>
            <person name="Dalgaard T.S."/>
            <person name="Juul-Madsen H.R."/>
        </authorList>
    </citation>
    <scope>NUCLEOTIDE SEQUENCE [LARGE SCALE GENOMIC DNA]</scope>
    <source>
        <strain evidence="8 9">CECT 5080</strain>
    </source>
</reference>
<evidence type="ECO:0000256" key="1">
    <source>
        <dbReference type="ARBA" id="ARBA00004418"/>
    </source>
</evidence>
<dbReference type="InterPro" id="IPR011013">
    <property type="entry name" value="Gal_mutarotase_sf_dom"/>
</dbReference>
<dbReference type="Gene3D" id="2.70.98.10">
    <property type="match status" value="1"/>
</dbReference>
<dbReference type="UniPathway" id="UPA00637"/>
<dbReference type="Gene3D" id="2.60.40.10">
    <property type="entry name" value="Immunoglobulins"/>
    <property type="match status" value="1"/>
</dbReference>
<evidence type="ECO:0000256" key="4">
    <source>
        <dbReference type="ARBA" id="ARBA00022729"/>
    </source>
</evidence>
<dbReference type="InterPro" id="IPR013783">
    <property type="entry name" value="Ig-like_fold"/>
</dbReference>
<dbReference type="AlphaFoldDB" id="A0A1A8T9A4"/>
<evidence type="ECO:0000259" key="7">
    <source>
        <dbReference type="Pfam" id="PF04349"/>
    </source>
</evidence>
<protein>
    <submittedName>
        <fullName evidence="8">Glucans biosynthesis protein D</fullName>
    </submittedName>
</protein>
<proteinExistence type="inferred from homology"/>
<dbReference type="RefSeq" id="WP_067207705.1">
    <property type="nucleotide sequence ID" value="NZ_FLOC01000006.1"/>
</dbReference>
<gene>
    <name evidence="8" type="primary">mdoD</name>
    <name evidence="8" type="ORF">MAQ5080_01354</name>
</gene>
<evidence type="ECO:0000313" key="9">
    <source>
        <dbReference type="Proteomes" id="UP000092627"/>
    </source>
</evidence>
<dbReference type="GO" id="GO:0051274">
    <property type="term" value="P:beta-glucan biosynthetic process"/>
    <property type="evidence" value="ECO:0007669"/>
    <property type="project" value="TreeGrafter"/>
</dbReference>
<dbReference type="GO" id="GO:0030288">
    <property type="term" value="C:outer membrane-bounded periplasmic space"/>
    <property type="evidence" value="ECO:0007669"/>
    <property type="project" value="TreeGrafter"/>
</dbReference>
<dbReference type="OrthoDB" id="335750at2"/>
<dbReference type="InterPro" id="IPR014756">
    <property type="entry name" value="Ig_E-set"/>
</dbReference>
<dbReference type="STRING" id="295068.MAQ5080_01354"/>
<evidence type="ECO:0000256" key="3">
    <source>
        <dbReference type="ARBA" id="ARBA00009284"/>
    </source>
</evidence>
<dbReference type="InterPro" id="IPR014438">
    <property type="entry name" value="Glucan_biosyn_MdoG/MdoD"/>
</dbReference>
<evidence type="ECO:0000256" key="5">
    <source>
        <dbReference type="ARBA" id="ARBA00022764"/>
    </source>
</evidence>
<dbReference type="Pfam" id="PF04349">
    <property type="entry name" value="MdoG"/>
    <property type="match status" value="1"/>
</dbReference>
<evidence type="ECO:0000313" key="8">
    <source>
        <dbReference type="EMBL" id="SBS29305.1"/>
    </source>
</evidence>
<feature type="domain" description="Glucan biosynthesis periplasmic MdoG C-terminal" evidence="7">
    <location>
        <begin position="57"/>
        <end position="533"/>
    </location>
</feature>
<keyword evidence="4 6" id="KW-0732">Signal</keyword>
<comment type="pathway">
    <text evidence="2">Glycan metabolism; osmoregulated periplasmic glucan (OPG) biosynthesis.</text>
</comment>
<comment type="subcellular location">
    <subcellularLocation>
        <location evidence="1">Periplasm</location>
    </subcellularLocation>
</comment>
<dbReference type="PIRSF" id="PIRSF006281">
    <property type="entry name" value="MdoG"/>
    <property type="match status" value="1"/>
</dbReference>
<dbReference type="GO" id="GO:0030246">
    <property type="term" value="F:carbohydrate binding"/>
    <property type="evidence" value="ECO:0007669"/>
    <property type="project" value="InterPro"/>
</dbReference>
<accession>A0A1A8T9A4</accession>
<dbReference type="InterPro" id="IPR014718">
    <property type="entry name" value="GH-type_carb-bd"/>
</dbReference>
<name>A0A1A8T9A4_9GAMM</name>
<comment type="similarity">
    <text evidence="3">Belongs to the OpgD/OpgG family.</text>
</comment>
<dbReference type="EMBL" id="FLOC01000006">
    <property type="protein sequence ID" value="SBS29305.1"/>
    <property type="molecule type" value="Genomic_DNA"/>
</dbReference>